<dbReference type="CDD" id="cd07185">
    <property type="entry name" value="OmpA_C-like"/>
    <property type="match status" value="1"/>
</dbReference>
<dbReference type="RefSeq" id="WP_074256022.1">
    <property type="nucleotide sequence ID" value="NZ_FSRL01000001.1"/>
</dbReference>
<dbReference type="GO" id="GO:0016020">
    <property type="term" value="C:membrane"/>
    <property type="evidence" value="ECO:0007669"/>
    <property type="project" value="UniProtKB-UniRule"/>
</dbReference>
<dbReference type="Pfam" id="PF00691">
    <property type="entry name" value="OmpA"/>
    <property type="match status" value="1"/>
</dbReference>
<gene>
    <name evidence="5" type="ORF">SAMN05444002_1941</name>
</gene>
<evidence type="ECO:0000256" key="1">
    <source>
        <dbReference type="PROSITE-ProRule" id="PRU00473"/>
    </source>
</evidence>
<proteinExistence type="predicted"/>
<reference evidence="6" key="1">
    <citation type="submission" date="2016-11" db="EMBL/GenBank/DDBJ databases">
        <authorList>
            <person name="Varghese N."/>
            <person name="Submissions S."/>
        </authorList>
    </citation>
    <scope>NUCLEOTIDE SEQUENCE [LARGE SCALE GENOMIC DNA]</scope>
    <source>
        <strain evidence="6">DSM 29440</strain>
    </source>
</reference>
<dbReference type="PANTHER" id="PTHR30329">
    <property type="entry name" value="STATOR ELEMENT OF FLAGELLAR MOTOR COMPLEX"/>
    <property type="match status" value="1"/>
</dbReference>
<dbReference type="AlphaFoldDB" id="A0A1N6FTC0"/>
<evidence type="ECO:0000256" key="3">
    <source>
        <dbReference type="SAM" id="SignalP"/>
    </source>
</evidence>
<feature type="domain" description="OmpA-like" evidence="4">
    <location>
        <begin position="511"/>
        <end position="636"/>
    </location>
</feature>
<dbReference type="Proteomes" id="UP000184932">
    <property type="component" value="Unassembled WGS sequence"/>
</dbReference>
<dbReference type="Gene3D" id="3.30.1330.60">
    <property type="entry name" value="OmpA-like domain"/>
    <property type="match status" value="1"/>
</dbReference>
<dbReference type="InterPro" id="IPR050330">
    <property type="entry name" value="Bact_OuterMem_StrucFunc"/>
</dbReference>
<keyword evidence="1" id="KW-0472">Membrane</keyword>
<evidence type="ECO:0000259" key="4">
    <source>
        <dbReference type="PROSITE" id="PS51123"/>
    </source>
</evidence>
<dbReference type="OrthoDB" id="9792021at2"/>
<feature type="compositionally biased region" description="Low complexity" evidence="2">
    <location>
        <begin position="280"/>
        <end position="296"/>
    </location>
</feature>
<name>A0A1N6FTC0_9RHOB</name>
<evidence type="ECO:0000313" key="5">
    <source>
        <dbReference type="EMBL" id="SIN98514.1"/>
    </source>
</evidence>
<accession>A0A1N6FTC0</accession>
<feature type="region of interest" description="Disordered" evidence="2">
    <location>
        <begin position="136"/>
        <end position="343"/>
    </location>
</feature>
<evidence type="ECO:0000313" key="6">
    <source>
        <dbReference type="Proteomes" id="UP000184932"/>
    </source>
</evidence>
<dbReference type="PANTHER" id="PTHR30329:SF21">
    <property type="entry name" value="LIPOPROTEIN YIAD-RELATED"/>
    <property type="match status" value="1"/>
</dbReference>
<dbReference type="EMBL" id="FSRL01000001">
    <property type="protein sequence ID" value="SIN98514.1"/>
    <property type="molecule type" value="Genomic_DNA"/>
</dbReference>
<sequence>MSAKFRNTTALVAAFSLAIPAVAPAQQVVERCEAGTIGISAEVAEELELTLSDEQAAALEGGAASDAVIMSTFNDAPELCMTMAELEEMGVTEADVTMAVEAQTAPEEMGATAEAEVEAEEPGLLEQAVDALTGDEPEAEAGAEAEVAEVPAEVEAEAEAEVSVEPEMAEAEPEEEAEPEMAEADVEAEVEAEAEPEMAEAEAEEEVTAEGGSLQEALDDVTGNEEGTSAETETVAEAEAEAEVEAEAEASAEAAPEPAPEMEEMAEAIEEQSAEEADPEQQAAAAETEAPSQSAAAEEDAEVTEVEEVTVTEDNARSSSEEFEQKVTGAATASAETRDNDGGLSDLEKALLVGLGAVVVGKALEGNDKAQVVAKSDDRVVVLEEGRYRVIRDDNELIERPGSTVRRETFADGSTRTIVTRENGVQIVTIRDPELRVLRRVRIDTDGNRTVLIDDTADVEPVDVTTLPDPVEYEEVDARADADTIRAALSTKTVADRRFALYQVRNIERVRKLAPAIDLDAINFRTGSAVIDPQEAEELAALGNLIRAYVDENPGEIFLVEGHTDAVGNAAYNLALSDRRAESVALALTEYFDVPPENLVVQGYGESDLKIKTLDDERANRRAAVRRITPLIASGS</sequence>
<feature type="compositionally biased region" description="Basic and acidic residues" evidence="2">
    <location>
        <begin position="314"/>
        <end position="325"/>
    </location>
</feature>
<protein>
    <submittedName>
        <fullName evidence="5">OmpA family protein</fullName>
    </submittedName>
</protein>
<dbReference type="SUPFAM" id="SSF103088">
    <property type="entry name" value="OmpA-like"/>
    <property type="match status" value="1"/>
</dbReference>
<dbReference type="InterPro" id="IPR036737">
    <property type="entry name" value="OmpA-like_sf"/>
</dbReference>
<feature type="compositionally biased region" description="Acidic residues" evidence="2">
    <location>
        <begin position="260"/>
        <end position="279"/>
    </location>
</feature>
<feature type="signal peptide" evidence="3">
    <location>
        <begin position="1"/>
        <end position="25"/>
    </location>
</feature>
<dbReference type="STRING" id="1217970.SAMN05444002_1941"/>
<feature type="compositionally biased region" description="Acidic residues" evidence="2">
    <location>
        <begin position="234"/>
        <end position="250"/>
    </location>
</feature>
<organism evidence="5 6">
    <name type="scientific">Vannielia litorea</name>
    <dbReference type="NCBI Taxonomy" id="1217970"/>
    <lineage>
        <taxon>Bacteria</taxon>
        <taxon>Pseudomonadati</taxon>
        <taxon>Pseudomonadota</taxon>
        <taxon>Alphaproteobacteria</taxon>
        <taxon>Rhodobacterales</taxon>
        <taxon>Paracoccaceae</taxon>
        <taxon>Vannielia</taxon>
    </lineage>
</organism>
<keyword evidence="3" id="KW-0732">Signal</keyword>
<feature type="chain" id="PRO_5011958203" evidence="3">
    <location>
        <begin position="26"/>
        <end position="636"/>
    </location>
</feature>
<dbReference type="InterPro" id="IPR006665">
    <property type="entry name" value="OmpA-like"/>
</dbReference>
<feature type="compositionally biased region" description="Acidic residues" evidence="2">
    <location>
        <begin position="297"/>
        <end position="311"/>
    </location>
</feature>
<dbReference type="PROSITE" id="PS51123">
    <property type="entry name" value="OMPA_2"/>
    <property type="match status" value="1"/>
</dbReference>
<feature type="compositionally biased region" description="Acidic residues" evidence="2">
    <location>
        <begin position="136"/>
        <end position="208"/>
    </location>
</feature>
<keyword evidence="6" id="KW-1185">Reference proteome</keyword>
<evidence type="ECO:0000256" key="2">
    <source>
        <dbReference type="SAM" id="MobiDB-lite"/>
    </source>
</evidence>